<dbReference type="InterPro" id="IPR043128">
    <property type="entry name" value="Rev_trsase/Diguanyl_cyclase"/>
</dbReference>
<evidence type="ECO:0000259" key="7">
    <source>
        <dbReference type="PROSITE" id="PS50878"/>
    </source>
</evidence>
<dbReference type="AlphaFoldDB" id="A0A0A9YHV4"/>
<reference evidence="9" key="2">
    <citation type="submission" date="2014-07" db="EMBL/GenBank/DDBJ databases">
        <authorList>
            <person name="Hull J."/>
        </authorList>
    </citation>
    <scope>NUCLEOTIDE SEQUENCE</scope>
</reference>
<feature type="compositionally biased region" description="Polar residues" evidence="6">
    <location>
        <begin position="95"/>
        <end position="104"/>
    </location>
</feature>
<evidence type="ECO:0000256" key="3">
    <source>
        <dbReference type="ARBA" id="ARBA00022722"/>
    </source>
</evidence>
<dbReference type="Gene3D" id="2.40.70.10">
    <property type="entry name" value="Acid Proteases"/>
    <property type="match status" value="1"/>
</dbReference>
<dbReference type="InterPro" id="IPR021109">
    <property type="entry name" value="Peptidase_aspartic_dom_sf"/>
</dbReference>
<dbReference type="InterPro" id="IPR012337">
    <property type="entry name" value="RNaseH-like_sf"/>
</dbReference>
<dbReference type="PROSITE" id="PS50878">
    <property type="entry name" value="RT_POL"/>
    <property type="match status" value="1"/>
</dbReference>
<dbReference type="Pfam" id="PF17919">
    <property type="entry name" value="RT_RNaseH_2"/>
    <property type="match status" value="1"/>
</dbReference>
<sequence length="1246" mass="140768">CGLNKSNYKMKERLLQEDDLTLDKAIQICKSLELTHQQAQSLQKQADGETIHKVSHGSRSIIRKSATNSGSERQTNTSRQDNRRPIHSRSRSTSKPRAEWNTGQSASRQREICTRCGQIHRVKCPAVGQQCSTCGRYNHFSKMCRLKSVRNANVRENADGNKNVNAVMIGERDDRDYFVCHIESGLHKDNEEGWYVELSINNVSVRAQLDTGAQVNCMSMSQIYDLNVVKSVRSSDKKLTAYGGTSLKNIGHCMLPCTIKGKKYDIMFNIIDENVPTILGLQTCKELGLVERIYSIISTRNDNVRYSQLRNLYKDVFEGLGCLPTVCKLTLKPNAQPIIDPPRRLPFKLYNRVQAELKRMENDGVIAKVTEPTEWVSSMVVTERKSGALRICLDPKNLNSNLMRSHYQLPTIDVIRAQLNGSSVFSTLDASSGFWNVPMDPESSKLLAFGSPFGRFKFLRLPFGISVAPEIFHRIMTESFGDLEGVCIYQDDLLVHAKNEHDHYNRLKSVLDRARQLNIKFNSSKCKFGQSQVRYMGHLFSKQGMKADPGRIEAICAMPTPNDKKSLHRFIGLVTYLSSFIPNFSQESSVLNSLIKKDVPWHWEEHHQKAFDKLKKLITEAPVLAHFEVNSPIVLSVDASKFAVGAVILQNNKPIEYASKTLTTCQQGYAQIEKELFAVVVGCTKFRQYVYGQSFTVETDHSPLVTICKRNLANVPSRLQRMLLQLQAYNFQVVYKPGKHMYIADTLSRAPLPETDDSLDEEISVHVNLVRSSLAVSPQTLSEIREASKNDEVHAILKGYSKNGWPHTKSQVANPAKPYWNFREEINIIDDLLFRNTSIIIPTTLRKSILNKVHTSHMGIDRTKSLVRGVLFWPQMSVDIKNLIESCETCMKFRPSNTDEPLKPHELPTLPWQKVGADFLDFNNVKYLIITDYYSKYIDICQVSSTKASCVIPHLKSVFCRLGIPSQLVTDGGPPFQSKEFKEFAHQWEIQHVLTSPYMSRSNGMAESGVKIVGNILKKCLDSGTDPYLALLHYKNAPKGEMSSPAQLLMSRRLRCTLPISTDLLKPKVINLKNHMSLAKRIQNKSKEYFDKKSRVMTALHSGDNVHYKLKPNGHWIPGGIVIKPVGIRSYLIRNQEGSEYIRNRKFILANPTPILKSSAYDSYADSYATLDKPINIQRKSIVSPQQTSSPPTSLSTGSPNSTNITAGSSSQTSSENDTQPVIRSSKRIIKPVKRFTFSEFDQPNK</sequence>
<feature type="region of interest" description="Disordered" evidence="6">
    <location>
        <begin position="43"/>
        <end position="104"/>
    </location>
</feature>
<keyword evidence="5" id="KW-0695">RNA-directed DNA polymerase</keyword>
<keyword evidence="4" id="KW-0255">Endonuclease</keyword>
<dbReference type="CDD" id="cd01647">
    <property type="entry name" value="RT_LTR"/>
    <property type="match status" value="1"/>
</dbReference>
<dbReference type="PROSITE" id="PS50994">
    <property type="entry name" value="INTEGRASE"/>
    <property type="match status" value="1"/>
</dbReference>
<dbReference type="GO" id="GO:0015074">
    <property type="term" value="P:DNA integration"/>
    <property type="evidence" value="ECO:0007669"/>
    <property type="project" value="InterPro"/>
</dbReference>
<protein>
    <recommendedName>
        <fullName evidence="1">RNA-directed DNA polymerase</fullName>
        <ecNumber evidence="1">2.7.7.49</ecNumber>
    </recommendedName>
</protein>
<keyword evidence="3" id="KW-0540">Nuclease</keyword>
<keyword evidence="4" id="KW-0378">Hydrolase</keyword>
<organism evidence="9">
    <name type="scientific">Lygus hesperus</name>
    <name type="common">Western plant bug</name>
    <dbReference type="NCBI Taxonomy" id="30085"/>
    <lineage>
        <taxon>Eukaryota</taxon>
        <taxon>Metazoa</taxon>
        <taxon>Ecdysozoa</taxon>
        <taxon>Arthropoda</taxon>
        <taxon>Hexapoda</taxon>
        <taxon>Insecta</taxon>
        <taxon>Pterygota</taxon>
        <taxon>Neoptera</taxon>
        <taxon>Paraneoptera</taxon>
        <taxon>Hemiptera</taxon>
        <taxon>Heteroptera</taxon>
        <taxon>Panheteroptera</taxon>
        <taxon>Cimicomorpha</taxon>
        <taxon>Miridae</taxon>
        <taxon>Mirini</taxon>
        <taxon>Lygus</taxon>
    </lineage>
</organism>
<dbReference type="InterPro" id="IPR001584">
    <property type="entry name" value="Integrase_cat-core"/>
</dbReference>
<evidence type="ECO:0000256" key="2">
    <source>
        <dbReference type="ARBA" id="ARBA00022695"/>
    </source>
</evidence>
<dbReference type="InterPro" id="IPR041588">
    <property type="entry name" value="Integrase_H2C2"/>
</dbReference>
<dbReference type="EC" id="2.7.7.49" evidence="1"/>
<feature type="region of interest" description="Disordered" evidence="6">
    <location>
        <begin position="1182"/>
        <end position="1228"/>
    </location>
</feature>
<dbReference type="GO" id="GO:0003676">
    <property type="term" value="F:nucleic acid binding"/>
    <property type="evidence" value="ECO:0007669"/>
    <property type="project" value="InterPro"/>
</dbReference>
<dbReference type="Gene3D" id="1.10.340.70">
    <property type="match status" value="1"/>
</dbReference>
<dbReference type="GO" id="GO:0003964">
    <property type="term" value="F:RNA-directed DNA polymerase activity"/>
    <property type="evidence" value="ECO:0007669"/>
    <property type="project" value="UniProtKB-KW"/>
</dbReference>
<feature type="compositionally biased region" description="Basic residues" evidence="6">
    <location>
        <begin position="85"/>
        <end position="94"/>
    </location>
</feature>
<dbReference type="InterPro" id="IPR050951">
    <property type="entry name" value="Retrovirus_Pol_polyprotein"/>
</dbReference>
<evidence type="ECO:0000256" key="5">
    <source>
        <dbReference type="ARBA" id="ARBA00022918"/>
    </source>
</evidence>
<dbReference type="GO" id="GO:0042575">
    <property type="term" value="C:DNA polymerase complex"/>
    <property type="evidence" value="ECO:0007669"/>
    <property type="project" value="UniProtKB-ARBA"/>
</dbReference>
<feature type="compositionally biased region" description="Low complexity" evidence="6">
    <location>
        <begin position="1184"/>
        <end position="1204"/>
    </location>
</feature>
<dbReference type="CDD" id="cd05481">
    <property type="entry name" value="retropepsin_like_LTR_1"/>
    <property type="match status" value="1"/>
</dbReference>
<dbReference type="FunFam" id="3.10.20.370:FF:000001">
    <property type="entry name" value="Retrovirus-related Pol polyprotein from transposon 17.6-like protein"/>
    <property type="match status" value="1"/>
</dbReference>
<dbReference type="InterPro" id="IPR036397">
    <property type="entry name" value="RNaseH_sf"/>
</dbReference>
<dbReference type="Pfam" id="PF00665">
    <property type="entry name" value="rve"/>
    <property type="match status" value="1"/>
</dbReference>
<evidence type="ECO:0000256" key="1">
    <source>
        <dbReference type="ARBA" id="ARBA00012493"/>
    </source>
</evidence>
<evidence type="ECO:0000256" key="6">
    <source>
        <dbReference type="SAM" id="MobiDB-lite"/>
    </source>
</evidence>
<keyword evidence="2" id="KW-0548">Nucleotidyltransferase</keyword>
<dbReference type="PANTHER" id="PTHR37984">
    <property type="entry name" value="PROTEIN CBG26694"/>
    <property type="match status" value="1"/>
</dbReference>
<feature type="compositionally biased region" description="Polar residues" evidence="6">
    <location>
        <begin position="1205"/>
        <end position="1223"/>
    </location>
</feature>
<dbReference type="Gene3D" id="3.30.420.10">
    <property type="entry name" value="Ribonuclease H-like superfamily/Ribonuclease H"/>
    <property type="match status" value="1"/>
</dbReference>
<dbReference type="SUPFAM" id="SSF53098">
    <property type="entry name" value="Ribonuclease H-like"/>
    <property type="match status" value="1"/>
</dbReference>
<evidence type="ECO:0000313" key="9">
    <source>
        <dbReference type="EMBL" id="JAG31779.1"/>
    </source>
</evidence>
<dbReference type="EMBL" id="GBHO01011825">
    <property type="protein sequence ID" value="JAG31779.1"/>
    <property type="molecule type" value="Transcribed_RNA"/>
</dbReference>
<dbReference type="SUPFAM" id="SSF56672">
    <property type="entry name" value="DNA/RNA polymerases"/>
    <property type="match status" value="1"/>
</dbReference>
<evidence type="ECO:0000256" key="4">
    <source>
        <dbReference type="ARBA" id="ARBA00022759"/>
    </source>
</evidence>
<feature type="domain" description="Reverse transcriptase" evidence="7">
    <location>
        <begin position="363"/>
        <end position="540"/>
    </location>
</feature>
<gene>
    <name evidence="9" type="ORF">CM83_13537</name>
</gene>
<dbReference type="FunFam" id="3.30.420.10:FF:000063">
    <property type="entry name" value="Retrovirus-related Pol polyprotein from transposon 297-like Protein"/>
    <property type="match status" value="1"/>
</dbReference>
<dbReference type="Gene3D" id="3.30.70.270">
    <property type="match status" value="2"/>
</dbReference>
<feature type="non-terminal residue" evidence="9">
    <location>
        <position position="1"/>
    </location>
</feature>
<dbReference type="Gene3D" id="3.10.20.370">
    <property type="match status" value="1"/>
</dbReference>
<dbReference type="InterPro" id="IPR043502">
    <property type="entry name" value="DNA/RNA_pol_sf"/>
</dbReference>
<name>A0A0A9YHV4_LYGHE</name>
<accession>A0A0A9YHV4</accession>
<evidence type="ECO:0000259" key="8">
    <source>
        <dbReference type="PROSITE" id="PS50994"/>
    </source>
</evidence>
<dbReference type="FunFam" id="3.30.70.270:FF:000026">
    <property type="entry name" value="Transposon Ty3-G Gag-Pol polyprotein"/>
    <property type="match status" value="1"/>
</dbReference>
<dbReference type="Pfam" id="PF17921">
    <property type="entry name" value="Integrase_H2C2"/>
    <property type="match status" value="1"/>
</dbReference>
<dbReference type="Gene3D" id="3.10.10.10">
    <property type="entry name" value="HIV Type 1 Reverse Transcriptase, subunit A, domain 1"/>
    <property type="match status" value="1"/>
</dbReference>
<feature type="compositionally biased region" description="Polar residues" evidence="6">
    <location>
        <begin position="65"/>
        <end position="79"/>
    </location>
</feature>
<dbReference type="GO" id="GO:0004519">
    <property type="term" value="F:endonuclease activity"/>
    <property type="evidence" value="ECO:0007669"/>
    <property type="project" value="UniProtKB-KW"/>
</dbReference>
<dbReference type="FunFam" id="1.10.340.70:FF:000003">
    <property type="entry name" value="Protein CBG25708"/>
    <property type="match status" value="1"/>
</dbReference>
<dbReference type="CDD" id="cd09274">
    <property type="entry name" value="RNase_HI_RT_Ty3"/>
    <property type="match status" value="1"/>
</dbReference>
<feature type="domain" description="Integrase catalytic" evidence="8">
    <location>
        <begin position="907"/>
        <end position="1075"/>
    </location>
</feature>
<dbReference type="Pfam" id="PF00078">
    <property type="entry name" value="RVT_1"/>
    <property type="match status" value="1"/>
</dbReference>
<dbReference type="SUPFAM" id="SSF50630">
    <property type="entry name" value="Acid proteases"/>
    <property type="match status" value="1"/>
</dbReference>
<dbReference type="InterPro" id="IPR041577">
    <property type="entry name" value="RT_RNaseH_2"/>
</dbReference>
<reference evidence="9" key="1">
    <citation type="journal article" date="2014" name="PLoS ONE">
        <title>Transcriptome-Based Identification of ABC Transporters in the Western Tarnished Plant Bug Lygus hesperus.</title>
        <authorList>
            <person name="Hull J.J."/>
            <person name="Chaney K."/>
            <person name="Geib S.M."/>
            <person name="Fabrick J.A."/>
            <person name="Brent C.S."/>
            <person name="Walsh D."/>
            <person name="Lavine L.C."/>
        </authorList>
    </citation>
    <scope>NUCLEOTIDE SEQUENCE</scope>
</reference>
<keyword evidence="2" id="KW-0808">Transferase</keyword>
<proteinExistence type="predicted"/>
<dbReference type="PANTHER" id="PTHR37984:SF8">
    <property type="entry name" value="CCHC-TYPE DOMAIN-CONTAINING PROTEIN"/>
    <property type="match status" value="1"/>
</dbReference>
<dbReference type="InterPro" id="IPR000477">
    <property type="entry name" value="RT_dom"/>
</dbReference>